<sequence length="45" mass="5282">MVLSPRISWRQLATKQQKVCHPLATSGDNWRPRRHSSPGDNQERR</sequence>
<feature type="non-terminal residue" evidence="2">
    <location>
        <position position="45"/>
    </location>
</feature>
<dbReference type="EMBL" id="LXQA010561980">
    <property type="protein sequence ID" value="MCI59360.1"/>
    <property type="molecule type" value="Genomic_DNA"/>
</dbReference>
<evidence type="ECO:0000313" key="2">
    <source>
        <dbReference type="EMBL" id="MCI59360.1"/>
    </source>
</evidence>
<evidence type="ECO:0000313" key="3">
    <source>
        <dbReference type="Proteomes" id="UP000265520"/>
    </source>
</evidence>
<proteinExistence type="predicted"/>
<dbReference type="AlphaFoldDB" id="A0A392TGK8"/>
<name>A0A392TGK8_9FABA</name>
<keyword evidence="3" id="KW-1185">Reference proteome</keyword>
<reference evidence="2 3" key="1">
    <citation type="journal article" date="2018" name="Front. Plant Sci.">
        <title>Red Clover (Trifolium pratense) and Zigzag Clover (T. medium) - A Picture of Genomic Similarities and Differences.</title>
        <authorList>
            <person name="Dluhosova J."/>
            <person name="Istvanek J."/>
            <person name="Nedelnik J."/>
            <person name="Repkova J."/>
        </authorList>
    </citation>
    <scope>NUCLEOTIDE SEQUENCE [LARGE SCALE GENOMIC DNA]</scope>
    <source>
        <strain evidence="3">cv. 10/8</strain>
        <tissue evidence="2">Leaf</tissue>
    </source>
</reference>
<comment type="caution">
    <text evidence="2">The sequence shown here is derived from an EMBL/GenBank/DDBJ whole genome shotgun (WGS) entry which is preliminary data.</text>
</comment>
<organism evidence="2 3">
    <name type="scientific">Trifolium medium</name>
    <dbReference type="NCBI Taxonomy" id="97028"/>
    <lineage>
        <taxon>Eukaryota</taxon>
        <taxon>Viridiplantae</taxon>
        <taxon>Streptophyta</taxon>
        <taxon>Embryophyta</taxon>
        <taxon>Tracheophyta</taxon>
        <taxon>Spermatophyta</taxon>
        <taxon>Magnoliopsida</taxon>
        <taxon>eudicotyledons</taxon>
        <taxon>Gunneridae</taxon>
        <taxon>Pentapetalae</taxon>
        <taxon>rosids</taxon>
        <taxon>fabids</taxon>
        <taxon>Fabales</taxon>
        <taxon>Fabaceae</taxon>
        <taxon>Papilionoideae</taxon>
        <taxon>50 kb inversion clade</taxon>
        <taxon>NPAAA clade</taxon>
        <taxon>Hologalegina</taxon>
        <taxon>IRL clade</taxon>
        <taxon>Trifolieae</taxon>
        <taxon>Trifolium</taxon>
    </lineage>
</organism>
<dbReference type="Proteomes" id="UP000265520">
    <property type="component" value="Unassembled WGS sequence"/>
</dbReference>
<protein>
    <submittedName>
        <fullName evidence="2">Uncharacterized protein</fullName>
    </submittedName>
</protein>
<accession>A0A392TGK8</accession>
<feature type="region of interest" description="Disordered" evidence="1">
    <location>
        <begin position="1"/>
        <end position="45"/>
    </location>
</feature>
<evidence type="ECO:0000256" key="1">
    <source>
        <dbReference type="SAM" id="MobiDB-lite"/>
    </source>
</evidence>